<dbReference type="Proteomes" id="UP000248806">
    <property type="component" value="Unassembled WGS sequence"/>
</dbReference>
<dbReference type="EMBL" id="QKUF01000027">
    <property type="protein sequence ID" value="PZW23293.1"/>
    <property type="molecule type" value="Genomic_DNA"/>
</dbReference>
<dbReference type="NCBIfam" id="TIGR00500">
    <property type="entry name" value="met_pdase_I"/>
    <property type="match status" value="1"/>
</dbReference>
<evidence type="ECO:0000256" key="2">
    <source>
        <dbReference type="ARBA" id="ARBA00022438"/>
    </source>
</evidence>
<dbReference type="PROSITE" id="PS00680">
    <property type="entry name" value="MAP_1"/>
    <property type="match status" value="1"/>
</dbReference>
<feature type="binding site" evidence="6">
    <location>
        <position position="203"/>
    </location>
    <ligand>
        <name>a divalent metal cation</name>
        <dbReference type="ChEBI" id="CHEBI:60240"/>
        <label>2</label>
        <note>catalytic</note>
    </ligand>
</feature>
<evidence type="ECO:0000259" key="8">
    <source>
        <dbReference type="Pfam" id="PF00557"/>
    </source>
</evidence>
<dbReference type="GO" id="GO:0004239">
    <property type="term" value="F:initiator methionyl aminopeptidase activity"/>
    <property type="evidence" value="ECO:0007669"/>
    <property type="project" value="UniProtKB-UniRule"/>
</dbReference>
<comment type="catalytic activity">
    <reaction evidence="6 7">
        <text>Release of N-terminal amino acids, preferentially methionine, from peptides and arylamides.</text>
        <dbReference type="EC" id="3.4.11.18"/>
    </reaction>
</comment>
<dbReference type="PANTHER" id="PTHR43330:SF27">
    <property type="entry name" value="METHIONINE AMINOPEPTIDASE"/>
    <property type="match status" value="1"/>
</dbReference>
<comment type="similarity">
    <text evidence="6">Belongs to the peptidase M24A family. Methionine aminopeptidase type 1 subfamily.</text>
</comment>
<evidence type="ECO:0000313" key="9">
    <source>
        <dbReference type="EMBL" id="PZW23293.1"/>
    </source>
</evidence>
<dbReference type="CDD" id="cd01086">
    <property type="entry name" value="MetAP1"/>
    <property type="match status" value="1"/>
</dbReference>
<dbReference type="SUPFAM" id="SSF55920">
    <property type="entry name" value="Creatinase/aminopeptidase"/>
    <property type="match status" value="1"/>
</dbReference>
<keyword evidence="3 6" id="KW-0645">Protease</keyword>
<dbReference type="PRINTS" id="PR00599">
    <property type="entry name" value="MAPEPTIDASE"/>
</dbReference>
<dbReference type="InterPro" id="IPR036005">
    <property type="entry name" value="Creatinase/aminopeptidase-like"/>
</dbReference>
<feature type="binding site" evidence="6">
    <location>
        <position position="106"/>
    </location>
    <ligand>
        <name>a divalent metal cation</name>
        <dbReference type="ChEBI" id="CHEBI:60240"/>
        <label>1</label>
    </ligand>
</feature>
<dbReference type="InterPro" id="IPR002467">
    <property type="entry name" value="Pept_M24A_MAP1"/>
</dbReference>
<dbReference type="GO" id="GO:0046872">
    <property type="term" value="F:metal ion binding"/>
    <property type="evidence" value="ECO:0007669"/>
    <property type="project" value="UniProtKB-UniRule"/>
</dbReference>
<evidence type="ECO:0000256" key="4">
    <source>
        <dbReference type="ARBA" id="ARBA00022723"/>
    </source>
</evidence>
<organism evidence="9 10">
    <name type="scientific">Thermosporothrix hazakensis</name>
    <dbReference type="NCBI Taxonomy" id="644383"/>
    <lineage>
        <taxon>Bacteria</taxon>
        <taxon>Bacillati</taxon>
        <taxon>Chloroflexota</taxon>
        <taxon>Ktedonobacteria</taxon>
        <taxon>Ktedonobacterales</taxon>
        <taxon>Thermosporotrichaceae</taxon>
        <taxon>Thermosporothrix</taxon>
    </lineage>
</organism>
<dbReference type="HAMAP" id="MF_01974">
    <property type="entry name" value="MetAP_1"/>
    <property type="match status" value="1"/>
</dbReference>
<keyword evidence="5 6" id="KW-0378">Hydrolase</keyword>
<dbReference type="OrthoDB" id="9802055at2"/>
<keyword evidence="10" id="KW-1185">Reference proteome</keyword>
<feature type="binding site" evidence="6">
    <location>
        <position position="169"/>
    </location>
    <ligand>
        <name>a divalent metal cation</name>
        <dbReference type="ChEBI" id="CHEBI:60240"/>
        <label>2</label>
        <note>catalytic</note>
    </ligand>
</feature>
<feature type="binding site" evidence="6">
    <location>
        <position position="95"/>
    </location>
    <ligand>
        <name>a divalent metal cation</name>
        <dbReference type="ChEBI" id="CHEBI:60240"/>
        <label>1</label>
    </ligand>
</feature>
<keyword evidence="4 6" id="KW-0479">Metal-binding</keyword>
<feature type="binding site" evidence="6">
    <location>
        <position position="234"/>
    </location>
    <ligand>
        <name>a divalent metal cation</name>
        <dbReference type="ChEBI" id="CHEBI:60240"/>
        <label>2</label>
        <note>catalytic</note>
    </ligand>
</feature>
<keyword evidence="2 6" id="KW-0031">Aminopeptidase</keyword>
<protein>
    <recommendedName>
        <fullName evidence="6 7">Methionine aminopeptidase</fullName>
        <shortName evidence="6">MAP</shortName>
        <shortName evidence="6">MetAP</shortName>
        <ecNumber evidence="6 7">3.4.11.18</ecNumber>
    </recommendedName>
    <alternativeName>
        <fullName evidence="6">Peptidase M</fullName>
    </alternativeName>
</protein>
<dbReference type="AlphaFoldDB" id="A0A326U102"/>
<dbReference type="GO" id="GO:0070006">
    <property type="term" value="F:metalloaminopeptidase activity"/>
    <property type="evidence" value="ECO:0007669"/>
    <property type="project" value="UniProtKB-UniRule"/>
</dbReference>
<name>A0A326U102_THEHA</name>
<dbReference type="RefSeq" id="WP_111325371.1">
    <property type="nucleotide sequence ID" value="NZ_BIFX01000001.1"/>
</dbReference>
<dbReference type="InterPro" id="IPR001714">
    <property type="entry name" value="Pept_M24_MAP"/>
</dbReference>
<dbReference type="InterPro" id="IPR000994">
    <property type="entry name" value="Pept_M24"/>
</dbReference>
<gene>
    <name evidence="6" type="primary">map</name>
    <name evidence="9" type="ORF">EI42_05091</name>
</gene>
<evidence type="ECO:0000256" key="6">
    <source>
        <dbReference type="HAMAP-Rule" id="MF_01974"/>
    </source>
</evidence>
<feature type="binding site" evidence="6">
    <location>
        <position position="176"/>
    </location>
    <ligand>
        <name>substrate</name>
    </ligand>
</feature>
<dbReference type="EC" id="3.4.11.18" evidence="6 7"/>
<comment type="function">
    <text evidence="1 6">Removes the N-terminal methionine from nascent proteins. The N-terminal methionine is often cleaved when the second residue in the primary sequence is small and uncharged (Met-Ala-, Cys, Gly, Pro, Ser, Thr, or Val). Requires deformylation of the N(alpha)-formylated initiator methionine before it can be hydrolyzed.</text>
</comment>
<evidence type="ECO:0000256" key="5">
    <source>
        <dbReference type="ARBA" id="ARBA00022801"/>
    </source>
</evidence>
<dbReference type="Gene3D" id="3.90.230.10">
    <property type="entry name" value="Creatinase/methionine aminopeptidase superfamily"/>
    <property type="match status" value="1"/>
</dbReference>
<feature type="binding site" evidence="6">
    <location>
        <position position="234"/>
    </location>
    <ligand>
        <name>a divalent metal cation</name>
        <dbReference type="ChEBI" id="CHEBI:60240"/>
        <label>1</label>
    </ligand>
</feature>
<comment type="caution">
    <text evidence="9">The sequence shown here is derived from an EMBL/GenBank/DDBJ whole genome shotgun (WGS) entry which is preliminary data.</text>
</comment>
<comment type="subunit">
    <text evidence="6">Monomer.</text>
</comment>
<evidence type="ECO:0000256" key="7">
    <source>
        <dbReference type="RuleBase" id="RU003653"/>
    </source>
</evidence>
<evidence type="ECO:0000313" key="10">
    <source>
        <dbReference type="Proteomes" id="UP000248806"/>
    </source>
</evidence>
<dbReference type="GO" id="GO:0006508">
    <property type="term" value="P:proteolysis"/>
    <property type="evidence" value="ECO:0007669"/>
    <property type="project" value="UniProtKB-KW"/>
</dbReference>
<feature type="binding site" evidence="6">
    <location>
        <position position="78"/>
    </location>
    <ligand>
        <name>substrate</name>
    </ligand>
</feature>
<dbReference type="PANTHER" id="PTHR43330">
    <property type="entry name" value="METHIONINE AMINOPEPTIDASE"/>
    <property type="match status" value="1"/>
</dbReference>
<accession>A0A326U102</accession>
<dbReference type="Pfam" id="PF00557">
    <property type="entry name" value="Peptidase_M24"/>
    <property type="match status" value="1"/>
</dbReference>
<comment type="cofactor">
    <cofactor evidence="6">
        <name>Co(2+)</name>
        <dbReference type="ChEBI" id="CHEBI:48828"/>
    </cofactor>
    <cofactor evidence="6">
        <name>Zn(2+)</name>
        <dbReference type="ChEBI" id="CHEBI:29105"/>
    </cofactor>
    <cofactor evidence="6">
        <name>Mn(2+)</name>
        <dbReference type="ChEBI" id="CHEBI:29035"/>
    </cofactor>
    <cofactor evidence="6">
        <name>Fe(2+)</name>
        <dbReference type="ChEBI" id="CHEBI:29033"/>
    </cofactor>
    <text evidence="6">Binds 2 divalent metal cations per subunit. Has a high-affinity and a low affinity metal-binding site. The true nature of the physiological cofactor is under debate. The enzyme is active with cobalt, zinc, manganese or divalent iron ions. Most likely, methionine aminopeptidases function as mononuclear Fe(2+)-metalloproteases under physiological conditions, and the catalytically relevant metal-binding site has been assigned to the histidine-containing high-affinity site.</text>
</comment>
<evidence type="ECO:0000256" key="3">
    <source>
        <dbReference type="ARBA" id="ARBA00022670"/>
    </source>
</evidence>
<proteinExistence type="inferred from homology"/>
<reference evidence="9 10" key="1">
    <citation type="submission" date="2018-06" db="EMBL/GenBank/DDBJ databases">
        <title>Genomic Encyclopedia of Archaeal and Bacterial Type Strains, Phase II (KMG-II): from individual species to whole genera.</title>
        <authorList>
            <person name="Goeker M."/>
        </authorList>
    </citation>
    <scope>NUCLEOTIDE SEQUENCE [LARGE SCALE GENOMIC DNA]</scope>
    <source>
        <strain evidence="9 10">ATCC BAA-1881</strain>
    </source>
</reference>
<feature type="domain" description="Peptidase M24" evidence="8">
    <location>
        <begin position="13"/>
        <end position="241"/>
    </location>
</feature>
<feature type="binding site" evidence="6">
    <location>
        <position position="106"/>
    </location>
    <ligand>
        <name>a divalent metal cation</name>
        <dbReference type="ChEBI" id="CHEBI:60240"/>
        <label>2</label>
        <note>catalytic</note>
    </ligand>
</feature>
<dbReference type="GO" id="GO:0005829">
    <property type="term" value="C:cytosol"/>
    <property type="evidence" value="ECO:0007669"/>
    <property type="project" value="TreeGrafter"/>
</dbReference>
<sequence length="251" mass="26872">MAPILKSKEECAKIRETGRIIAAILAELRSAVRPGITTAELDHLAAEALKRFGAKSGSLGYHGYPASICTSVNEEVVHGIPGPRVLQEGDIITLDLAASYQGWYADSAVTVPVGSVSAEAKRLLKVTEDALYRGIAAAQAGNRLHDISRAIQHHIEAAGYSLIREYGGHGIGRSMHEDPDVLNYVEPAYPNMRLRPGLVIAIEPMVLLGSEATRELDDGWTVVTADGRYAAHFEHTVAITDGNAEILTLGA</sequence>
<evidence type="ECO:0000256" key="1">
    <source>
        <dbReference type="ARBA" id="ARBA00002521"/>
    </source>
</evidence>